<dbReference type="AlphaFoldDB" id="A0A329QAG7"/>
<accession>A0A329QAG7</accession>
<keyword evidence="4" id="KW-0408">Iron</keyword>
<organism evidence="7 8">
    <name type="scientific">Phytoactinopolyspora halophila</name>
    <dbReference type="NCBI Taxonomy" id="1981511"/>
    <lineage>
        <taxon>Bacteria</taxon>
        <taxon>Bacillati</taxon>
        <taxon>Actinomycetota</taxon>
        <taxon>Actinomycetes</taxon>
        <taxon>Jiangellales</taxon>
        <taxon>Jiangellaceae</taxon>
        <taxon>Phytoactinopolyspora</taxon>
    </lineage>
</organism>
<dbReference type="InterPro" id="IPR008979">
    <property type="entry name" value="Galactose-bd-like_sf"/>
</dbReference>
<dbReference type="Pfam" id="PF12831">
    <property type="entry name" value="FAD_oxidored"/>
    <property type="match status" value="1"/>
</dbReference>
<dbReference type="GO" id="GO:0016491">
    <property type="term" value="F:oxidoreductase activity"/>
    <property type="evidence" value="ECO:0007669"/>
    <property type="project" value="UniProtKB-KW"/>
</dbReference>
<proteinExistence type="predicted"/>
<dbReference type="SUPFAM" id="SSF49785">
    <property type="entry name" value="Galactose-binding domain-like"/>
    <property type="match status" value="1"/>
</dbReference>
<evidence type="ECO:0000256" key="4">
    <source>
        <dbReference type="ARBA" id="ARBA00023004"/>
    </source>
</evidence>
<protein>
    <submittedName>
        <fullName evidence="7">Pyridine nucleotide-disulfide oxidoreductase</fullName>
    </submittedName>
</protein>
<evidence type="ECO:0000256" key="2">
    <source>
        <dbReference type="ARBA" id="ARBA00022723"/>
    </source>
</evidence>
<evidence type="ECO:0000259" key="6">
    <source>
        <dbReference type="PROSITE" id="PS50022"/>
    </source>
</evidence>
<dbReference type="InterPro" id="IPR039650">
    <property type="entry name" value="HdrA-like"/>
</dbReference>
<keyword evidence="2" id="KW-0479">Metal-binding</keyword>
<dbReference type="SUPFAM" id="SSF51905">
    <property type="entry name" value="FAD/NAD(P)-binding domain"/>
    <property type="match status" value="1"/>
</dbReference>
<dbReference type="PANTHER" id="PTHR43498:SF1">
    <property type="entry name" value="COB--COM HETERODISULFIDE REDUCTASE IRON-SULFUR SUBUNIT A"/>
    <property type="match status" value="1"/>
</dbReference>
<name>A0A329QAG7_9ACTN</name>
<dbReference type="InterPro" id="IPR036188">
    <property type="entry name" value="FAD/NAD-bd_sf"/>
</dbReference>
<keyword evidence="5" id="KW-0411">Iron-sulfur</keyword>
<dbReference type="OrthoDB" id="177652at2"/>
<gene>
    <name evidence="7" type="ORF">DPM12_21355</name>
</gene>
<dbReference type="Gene3D" id="2.60.120.260">
    <property type="entry name" value="Galactose-binding domain-like"/>
    <property type="match status" value="1"/>
</dbReference>
<keyword evidence="3" id="KW-0560">Oxidoreductase</keyword>
<comment type="caution">
    <text evidence="7">The sequence shown here is derived from an EMBL/GenBank/DDBJ whole genome shotgun (WGS) entry which is preliminary data.</text>
</comment>
<reference evidence="7 8" key="1">
    <citation type="submission" date="2018-06" db="EMBL/GenBank/DDBJ databases">
        <title>Phytoactinopolyspora halophila sp. nov., a novel halophilic actinomycete isolated from a saline soil in China.</title>
        <authorList>
            <person name="Tang S.-K."/>
        </authorList>
    </citation>
    <scope>NUCLEOTIDE SEQUENCE [LARGE SCALE GENOMIC DNA]</scope>
    <source>
        <strain evidence="7 8">YIM 96934</strain>
    </source>
</reference>
<dbReference type="Gene3D" id="3.50.50.60">
    <property type="entry name" value="FAD/NAD(P)-binding domain"/>
    <property type="match status" value="1"/>
</dbReference>
<dbReference type="RefSeq" id="WP_112260378.1">
    <property type="nucleotide sequence ID" value="NZ_QMIG01000044.1"/>
</dbReference>
<dbReference type="GO" id="GO:0051539">
    <property type="term" value="F:4 iron, 4 sulfur cluster binding"/>
    <property type="evidence" value="ECO:0007669"/>
    <property type="project" value="UniProtKB-KW"/>
</dbReference>
<evidence type="ECO:0000256" key="1">
    <source>
        <dbReference type="ARBA" id="ARBA00022485"/>
    </source>
</evidence>
<keyword evidence="1" id="KW-0004">4Fe-4S</keyword>
<dbReference type="InterPro" id="IPR000421">
    <property type="entry name" value="FA58C"/>
</dbReference>
<sequence length="747" mass="83380">MRDESVQTDLTVVGGGLAGVCAAIAAARLGRSVALVNNRPVLGGNSSSEVRVWVCGATAHGRQRYARETGIMGELYVENQYRNPEGNPYYWDTVVHEAVREEPGIQTFLNTDVHEVEASDDGSRRRVDAITGWMLGSERRIRFESPMFADCTGDGLIGHLAGARHRIGRESRAEYDEPWAPDVADDITLGSTLLFYTKDVGYPVKYVPPSFAVDVTKTPIPERRIIRSGDNGCAYWWIEWGGEIDTVHENERIRDELWAVIYGIWDYIKNSGNFDSDTMELEWVGTVPGKREYRRFVGDYTLTQHDILAQTPFEDRVAFGGWSIDLHPPQGVYATEAGSKHWHPNGTYHIPLRCLYSANVENLWFAGRDISASHVAFGTTRVMATCAVVGQAVGSGAAVAQNLGVTPRELARDHLSELHQAMLREDASILGVRNEDPADVARAATVTASSTLTRLAVRPEPTGGRRWPLTGDVGTIVPVDPELTEVGLLVEAAADTELEVELFDTGREQNYVPHERVGGAVAPIAAGPTRWVWLDLPWRPETPRNAFVVVRENPQLTIFTSGIAEPGVRSYFYRPAPPNADFDQPLLEWPKLRDWQTFCVAVRPDTAAYEPDKAVGGYARPWAGPQLWASEPLSGDGGEWLRLDWEQPIPVRQVEIIFDDDVDEYLINLHHWRTPFEVLPTLVREYRIEVDADGTGDWRVVLSERANRWRRRVHRLDIPTSARALRLVAEATNGAPRAHVISLRVYS</sequence>
<evidence type="ECO:0000256" key="3">
    <source>
        <dbReference type="ARBA" id="ARBA00023002"/>
    </source>
</evidence>
<dbReference type="PROSITE" id="PS50022">
    <property type="entry name" value="FA58C_3"/>
    <property type="match status" value="1"/>
</dbReference>
<keyword evidence="8" id="KW-1185">Reference proteome</keyword>
<dbReference type="PANTHER" id="PTHR43498">
    <property type="entry name" value="FERREDOXIN:COB-COM HETERODISULFIDE REDUCTASE SUBUNIT A"/>
    <property type="match status" value="1"/>
</dbReference>
<evidence type="ECO:0000313" key="7">
    <source>
        <dbReference type="EMBL" id="RAW09400.1"/>
    </source>
</evidence>
<dbReference type="EMBL" id="QMIG01000044">
    <property type="protein sequence ID" value="RAW09400.1"/>
    <property type="molecule type" value="Genomic_DNA"/>
</dbReference>
<dbReference type="GO" id="GO:0046872">
    <property type="term" value="F:metal ion binding"/>
    <property type="evidence" value="ECO:0007669"/>
    <property type="project" value="UniProtKB-KW"/>
</dbReference>
<feature type="domain" description="F5/8 type C" evidence="6">
    <location>
        <begin position="628"/>
        <end position="747"/>
    </location>
</feature>
<dbReference type="Proteomes" id="UP000250462">
    <property type="component" value="Unassembled WGS sequence"/>
</dbReference>
<evidence type="ECO:0000313" key="8">
    <source>
        <dbReference type="Proteomes" id="UP000250462"/>
    </source>
</evidence>
<evidence type="ECO:0000256" key="5">
    <source>
        <dbReference type="ARBA" id="ARBA00023014"/>
    </source>
</evidence>